<name>A0A232ERF0_9HYME</name>
<dbReference type="AlphaFoldDB" id="A0A232ERF0"/>
<dbReference type="PANTHER" id="PTHR17039">
    <property type="entry name" value="U3 SMALL NUCLEOLAR RIBONUCLEOPROTEIN PROTEIN MPP10"/>
    <property type="match status" value="1"/>
</dbReference>
<dbReference type="GO" id="GO:0032040">
    <property type="term" value="C:small-subunit processome"/>
    <property type="evidence" value="ECO:0007669"/>
    <property type="project" value="TreeGrafter"/>
</dbReference>
<feature type="region of interest" description="Disordered" evidence="8">
    <location>
        <begin position="543"/>
        <end position="583"/>
    </location>
</feature>
<feature type="compositionally biased region" description="Acidic residues" evidence="8">
    <location>
        <begin position="116"/>
        <end position="135"/>
    </location>
</feature>
<dbReference type="Proteomes" id="UP000215335">
    <property type="component" value="Unassembled WGS sequence"/>
</dbReference>
<dbReference type="GO" id="GO:0034457">
    <property type="term" value="C:Mpp10 complex"/>
    <property type="evidence" value="ECO:0007669"/>
    <property type="project" value="UniProtKB-UniRule"/>
</dbReference>
<evidence type="ECO:0000313" key="10">
    <source>
        <dbReference type="Proteomes" id="UP000215335"/>
    </source>
</evidence>
<feature type="region of interest" description="Disordered" evidence="8">
    <location>
        <begin position="113"/>
        <end position="164"/>
    </location>
</feature>
<keyword evidence="4 7" id="KW-0539">Nucleus</keyword>
<evidence type="ECO:0000256" key="4">
    <source>
        <dbReference type="ARBA" id="ARBA00023242"/>
    </source>
</evidence>
<feature type="compositionally biased region" description="Basic residues" evidence="8">
    <location>
        <begin position="559"/>
        <end position="568"/>
    </location>
</feature>
<dbReference type="Pfam" id="PF04006">
    <property type="entry name" value="Mpp10"/>
    <property type="match status" value="1"/>
</dbReference>
<gene>
    <name evidence="9" type="ORF">TSAR_000933</name>
</gene>
<feature type="compositionally biased region" description="Basic and acidic residues" evidence="8">
    <location>
        <begin position="287"/>
        <end position="302"/>
    </location>
</feature>
<evidence type="ECO:0000256" key="6">
    <source>
        <dbReference type="ARBA" id="ARBA00029455"/>
    </source>
</evidence>
<sequence length="658" mass="75657">MTNNDFHTLDKIQQTIKDCTKKPEVYLSVQEQISQKVKNATKDLYDLAFRRKSAKNLKSEALPELIVKGFDAEQIWQQLELENNEEFGRLSLGKISKTLASKKSWVLPLKVHQEQDADQQESEASEAESELADEVLSEKSDNSASKDDKTKPKTVKSRKRRRTTEVDDKFFKLDELDEYLQKEDKREMSEKKKNDDSSDEDNESIDLFKNFSESDNDDEEEDLGEDEIKNGKSVKYADFFDSPVSDDEEEHSNNKQNDDVDDDDYHAMDDDGYDDDERFNDGESEGEEGKSLLKGLQKEKKQVKFNLLENSDDSDSADNSQNKDDSNEDNSKTKSSLEVRQERLKERIKKLEEEAISEKPWQLKGEASALNRPQNSLLEEFVEFDSVSRPAPIMTEQTTMKLEDIIRKRIQDKAWDDVEKKFKPVETPMEYKKKLIMNQEKSKESLAQIYENEYIKQREALTAEDKDEQDKEEPPEHIEIKEKMHSLFRKLDALSNFHYTPKPAKPEIKIVSNVPAINMEEVAPVATSDATLLAPEEIKSKHKGELIGKSERTKTDMKRARRKKKLNQHARAVNESQKLVSNVKQKKSLKNTVALGKLKARNVIVDEESTKKDGRSMKSSTAFFAQLQDQVESSIKAKTSTNVSKKNKNTISAVKLKL</sequence>
<keyword evidence="3 7" id="KW-0698">rRNA processing</keyword>
<dbReference type="GO" id="GO:0005732">
    <property type="term" value="C:sno(s)RNA-containing ribonucleoprotein complex"/>
    <property type="evidence" value="ECO:0007669"/>
    <property type="project" value="UniProtKB-UniRule"/>
</dbReference>
<feature type="compositionally biased region" description="Basic and acidic residues" evidence="8">
    <location>
        <begin position="321"/>
        <end position="340"/>
    </location>
</feature>
<dbReference type="EMBL" id="NNAY01002629">
    <property type="protein sequence ID" value="OXU20902.1"/>
    <property type="molecule type" value="Genomic_DNA"/>
</dbReference>
<evidence type="ECO:0000256" key="5">
    <source>
        <dbReference type="ARBA" id="ARBA00023274"/>
    </source>
</evidence>
<dbReference type="InterPro" id="IPR012173">
    <property type="entry name" value="Mpp10"/>
</dbReference>
<evidence type="ECO:0000256" key="8">
    <source>
        <dbReference type="SAM" id="MobiDB-lite"/>
    </source>
</evidence>
<dbReference type="OrthoDB" id="445326at2759"/>
<feature type="region of interest" description="Disordered" evidence="8">
    <location>
        <begin position="181"/>
        <end position="340"/>
    </location>
</feature>
<dbReference type="GO" id="GO:0006364">
    <property type="term" value="P:rRNA processing"/>
    <property type="evidence" value="ECO:0007669"/>
    <property type="project" value="UniProtKB-KW"/>
</dbReference>
<feature type="compositionally biased region" description="Basic residues" evidence="8">
    <location>
        <begin position="152"/>
        <end position="162"/>
    </location>
</feature>
<evidence type="ECO:0000256" key="1">
    <source>
        <dbReference type="ARBA" id="ARBA00004604"/>
    </source>
</evidence>
<feature type="compositionally biased region" description="Basic and acidic residues" evidence="8">
    <location>
        <begin position="181"/>
        <end position="196"/>
    </location>
</feature>
<feature type="compositionally biased region" description="Polar residues" evidence="8">
    <location>
        <begin position="574"/>
        <end position="583"/>
    </location>
</feature>
<feature type="compositionally biased region" description="Acidic residues" evidence="8">
    <location>
        <begin position="214"/>
        <end position="225"/>
    </location>
</feature>
<comment type="caution">
    <text evidence="9">The sequence shown here is derived from an EMBL/GenBank/DDBJ whole genome shotgun (WGS) entry which is preliminary data.</text>
</comment>
<dbReference type="PANTHER" id="PTHR17039:SF0">
    <property type="entry name" value="U3 SMALL NUCLEOLAR RIBONUCLEOPROTEIN PROTEIN MPP10"/>
    <property type="match status" value="1"/>
</dbReference>
<reference evidence="9 10" key="1">
    <citation type="journal article" date="2017" name="Curr. Biol.">
        <title>The Evolution of Venom by Co-option of Single-Copy Genes.</title>
        <authorList>
            <person name="Martinson E.O."/>
            <person name="Mrinalini"/>
            <person name="Kelkar Y.D."/>
            <person name="Chang C.H."/>
            <person name="Werren J.H."/>
        </authorList>
    </citation>
    <scope>NUCLEOTIDE SEQUENCE [LARGE SCALE GENOMIC DNA]</scope>
    <source>
        <strain evidence="9 10">Alberta</strain>
        <tissue evidence="9">Whole body</tissue>
    </source>
</reference>
<keyword evidence="10" id="KW-1185">Reference proteome</keyword>
<comment type="similarity">
    <text evidence="6 7">Belongs to the MPP10 family.</text>
</comment>
<evidence type="ECO:0000256" key="7">
    <source>
        <dbReference type="PIRNR" id="PIRNR017300"/>
    </source>
</evidence>
<feature type="compositionally biased region" description="Basic and acidic residues" evidence="8">
    <location>
        <begin position="543"/>
        <end position="558"/>
    </location>
</feature>
<organism evidence="9 10">
    <name type="scientific">Trichomalopsis sarcophagae</name>
    <dbReference type="NCBI Taxonomy" id="543379"/>
    <lineage>
        <taxon>Eukaryota</taxon>
        <taxon>Metazoa</taxon>
        <taxon>Ecdysozoa</taxon>
        <taxon>Arthropoda</taxon>
        <taxon>Hexapoda</taxon>
        <taxon>Insecta</taxon>
        <taxon>Pterygota</taxon>
        <taxon>Neoptera</taxon>
        <taxon>Endopterygota</taxon>
        <taxon>Hymenoptera</taxon>
        <taxon>Apocrita</taxon>
        <taxon>Proctotrupomorpha</taxon>
        <taxon>Chalcidoidea</taxon>
        <taxon>Pteromalidae</taxon>
        <taxon>Pteromalinae</taxon>
        <taxon>Trichomalopsis</taxon>
    </lineage>
</organism>
<feature type="compositionally biased region" description="Low complexity" evidence="8">
    <location>
        <begin position="637"/>
        <end position="652"/>
    </location>
</feature>
<dbReference type="STRING" id="543379.A0A232ERF0"/>
<protein>
    <recommendedName>
        <fullName evidence="7">U3 small nucleolar ribonucleoprotein protein MPP10</fullName>
    </recommendedName>
</protein>
<feature type="region of interest" description="Disordered" evidence="8">
    <location>
        <begin position="637"/>
        <end position="658"/>
    </location>
</feature>
<proteinExistence type="inferred from homology"/>
<evidence type="ECO:0000313" key="9">
    <source>
        <dbReference type="EMBL" id="OXU20902.1"/>
    </source>
</evidence>
<comment type="subcellular location">
    <subcellularLocation>
        <location evidence="1 7">Nucleus</location>
        <location evidence="1 7">Nucleolus</location>
    </subcellularLocation>
</comment>
<keyword evidence="5 7" id="KW-0687">Ribonucleoprotein</keyword>
<feature type="region of interest" description="Disordered" evidence="8">
    <location>
        <begin position="459"/>
        <end position="478"/>
    </location>
</feature>
<evidence type="ECO:0000256" key="2">
    <source>
        <dbReference type="ARBA" id="ARBA00022517"/>
    </source>
</evidence>
<feature type="compositionally biased region" description="Basic and acidic residues" evidence="8">
    <location>
        <begin position="136"/>
        <end position="151"/>
    </location>
</feature>
<accession>A0A232ERF0</accession>
<dbReference type="PIRSF" id="PIRSF017300">
    <property type="entry name" value="snoRNP_Mpp10"/>
    <property type="match status" value="1"/>
</dbReference>
<comment type="function">
    <text evidence="7">Involved in nucleolar processing of pre-18S ribosomal RNA.</text>
</comment>
<keyword evidence="2 7" id="KW-0690">Ribosome biogenesis</keyword>
<feature type="compositionally biased region" description="Acidic residues" evidence="8">
    <location>
        <begin position="259"/>
        <end position="286"/>
    </location>
</feature>
<evidence type="ECO:0000256" key="3">
    <source>
        <dbReference type="ARBA" id="ARBA00022552"/>
    </source>
</evidence>